<organism evidence="2 5">
    <name type="scientific">Mycobacterium tuberculosis</name>
    <dbReference type="NCBI Taxonomy" id="1773"/>
    <lineage>
        <taxon>Bacteria</taxon>
        <taxon>Bacillati</taxon>
        <taxon>Actinomycetota</taxon>
        <taxon>Actinomycetes</taxon>
        <taxon>Mycobacteriales</taxon>
        <taxon>Mycobacteriaceae</taxon>
        <taxon>Mycobacterium</taxon>
        <taxon>Mycobacterium tuberculosis complex</taxon>
    </lineage>
</organism>
<dbReference type="EMBL" id="CSAD01000056">
    <property type="protein sequence ID" value="COU93323.1"/>
    <property type="molecule type" value="Genomic_DNA"/>
</dbReference>
<evidence type="ECO:0000313" key="5">
    <source>
        <dbReference type="Proteomes" id="UP000048948"/>
    </source>
</evidence>
<dbReference type="Proteomes" id="UP000045842">
    <property type="component" value="Unassembled WGS sequence"/>
</dbReference>
<evidence type="ECO:0000313" key="2">
    <source>
        <dbReference type="EMBL" id="CKS04473.1"/>
    </source>
</evidence>
<evidence type="ECO:0000256" key="1">
    <source>
        <dbReference type="SAM" id="MobiDB-lite"/>
    </source>
</evidence>
<protein>
    <submittedName>
        <fullName evidence="2">Uncharacterized protein</fullName>
    </submittedName>
</protein>
<reference evidence="4 5" key="1">
    <citation type="submission" date="2015-03" db="EMBL/GenBank/DDBJ databases">
        <authorList>
            <consortium name="Pathogen Informatics"/>
        </authorList>
    </citation>
    <scope>NUCLEOTIDE SEQUENCE [LARGE SCALE GENOMIC DNA]</scope>
    <source>
        <strain evidence="2 5">Bir 172</strain>
        <strain evidence="3 4">G09801536</strain>
    </source>
</reference>
<sequence>MQPDGRLVEHVEHTHQAGADLGGQPDTLCLTAGQRGRRPGQRQVLQPDVEQKPEPRPDLLEHLPGDRLLARTQRERVQEVRAVGDRQLTHLGDGLGAVLPLGLPSQRHRQNLGLEPGARTHRAGHVPHETLVALLHLLGLGLGHLALQERQHTLEIGVIRPGASVAVAVAHVHLLVGAFQNRLAGLGRQLAPGRVDVEPERLAKAGHHPGEVLRGVAVRPRRHRTLRQGAIRIGHHQLRVDLLADAQTTAFGAGAVGRVERERPRLQVVDGQRVPVGAGQLLGEPLLAMRCTQFMIDEFEHHDPVGQIQRGFHRIGEPPLGGGLDGETVHHHLDVVLFLLFQLRRIGQRMHHTVDPHPAVALGVELIEQIGELALAGTHHRGQHQKPSALRHGQHLIDDLLRGLARDSLPAGRAVRRARARIQQPQVVVHLGDGPDRRSWVAVGRLLVDGHRRRQPLDEVDVRLVHLPEKLAGVGRQRLHVTPLPLGEDGVERERGLARSG</sequence>
<accession>A0A655A7B1</accession>
<feature type="region of interest" description="Disordered" evidence="1">
    <location>
        <begin position="15"/>
        <end position="61"/>
    </location>
</feature>
<evidence type="ECO:0000313" key="4">
    <source>
        <dbReference type="Proteomes" id="UP000045842"/>
    </source>
</evidence>
<evidence type="ECO:0000313" key="3">
    <source>
        <dbReference type="EMBL" id="COU93323.1"/>
    </source>
</evidence>
<proteinExistence type="predicted"/>
<dbReference type="AntiFam" id="ANF00159">
    <property type="entry name" value="Shadow ORF (opposite uvrA)"/>
</dbReference>
<dbReference type="EMBL" id="CNGE01000155">
    <property type="protein sequence ID" value="CKS04473.1"/>
    <property type="molecule type" value="Genomic_DNA"/>
</dbReference>
<dbReference type="AlphaFoldDB" id="A0A655A7B1"/>
<dbReference type="Proteomes" id="UP000048948">
    <property type="component" value="Unassembled WGS sequence"/>
</dbReference>
<feature type="compositionally biased region" description="Basic and acidic residues" evidence="1">
    <location>
        <begin position="49"/>
        <end position="61"/>
    </location>
</feature>
<name>A0A655A7B1_MYCTX</name>
<gene>
    <name evidence="3" type="ORF">ERS007679_00665</name>
    <name evidence="2" type="ORF">ERS027646_01164</name>
</gene>